<feature type="transmembrane region" description="Helical" evidence="5">
    <location>
        <begin position="6"/>
        <end position="30"/>
    </location>
</feature>
<keyword evidence="4" id="KW-1015">Disulfide bond</keyword>
<reference evidence="7" key="1">
    <citation type="submission" date="2025-08" db="UniProtKB">
        <authorList>
            <consortium name="RefSeq"/>
        </authorList>
    </citation>
    <scope>IDENTIFICATION</scope>
    <source>
        <tissue evidence="7">Young leaves</tissue>
    </source>
</reference>
<dbReference type="PROSITE" id="PS51367">
    <property type="entry name" value="THAUMATIN_2"/>
    <property type="match status" value="1"/>
</dbReference>
<accession>A0A6J1JH58</accession>
<keyword evidence="6" id="KW-1185">Reference proteome</keyword>
<keyword evidence="3" id="KW-0964">Secreted</keyword>
<comment type="similarity">
    <text evidence="2">Belongs to the thaumatin family.</text>
</comment>
<evidence type="ECO:0000256" key="5">
    <source>
        <dbReference type="SAM" id="Phobius"/>
    </source>
</evidence>
<proteinExistence type="inferred from homology"/>
<dbReference type="PANTHER" id="PTHR31048">
    <property type="entry name" value="OS03G0233200 PROTEIN"/>
    <property type="match status" value="1"/>
</dbReference>
<dbReference type="AlphaFoldDB" id="A0A6J1JH58"/>
<keyword evidence="5" id="KW-0812">Transmembrane</keyword>
<dbReference type="InterPro" id="IPR001938">
    <property type="entry name" value="Thaumatin"/>
</dbReference>
<dbReference type="SUPFAM" id="SSF49870">
    <property type="entry name" value="Osmotin, thaumatin-like protein"/>
    <property type="match status" value="1"/>
</dbReference>
<dbReference type="KEGG" id="cmax:111485073"/>
<dbReference type="Pfam" id="PF00314">
    <property type="entry name" value="Thaumatin"/>
    <property type="match status" value="1"/>
</dbReference>
<evidence type="ECO:0000256" key="1">
    <source>
        <dbReference type="ARBA" id="ARBA00004613"/>
    </source>
</evidence>
<comment type="subcellular location">
    <subcellularLocation>
        <location evidence="1">Secreted</location>
    </subcellularLocation>
</comment>
<dbReference type="Gene3D" id="2.60.110.10">
    <property type="entry name" value="Thaumatin"/>
    <property type="match status" value="1"/>
</dbReference>
<keyword evidence="5" id="KW-1133">Transmembrane helix</keyword>
<name>A0A6J1JH58_CUCMA</name>
<dbReference type="RefSeq" id="XP_022987540.1">
    <property type="nucleotide sequence ID" value="XM_023131772.1"/>
</dbReference>
<evidence type="ECO:0000256" key="4">
    <source>
        <dbReference type="ARBA" id="ARBA00023157"/>
    </source>
</evidence>
<dbReference type="FunFam" id="2.60.110.10:FF:000002">
    <property type="entry name" value="Thaumatin-like protein 1a"/>
    <property type="match status" value="1"/>
</dbReference>
<organism evidence="6 7">
    <name type="scientific">Cucurbita maxima</name>
    <name type="common">Pumpkin</name>
    <name type="synonym">Winter squash</name>
    <dbReference type="NCBI Taxonomy" id="3661"/>
    <lineage>
        <taxon>Eukaryota</taxon>
        <taxon>Viridiplantae</taxon>
        <taxon>Streptophyta</taxon>
        <taxon>Embryophyta</taxon>
        <taxon>Tracheophyta</taxon>
        <taxon>Spermatophyta</taxon>
        <taxon>Magnoliopsida</taxon>
        <taxon>eudicotyledons</taxon>
        <taxon>Gunneridae</taxon>
        <taxon>Pentapetalae</taxon>
        <taxon>rosids</taxon>
        <taxon>fabids</taxon>
        <taxon>Cucurbitales</taxon>
        <taxon>Cucurbitaceae</taxon>
        <taxon>Cucurbiteae</taxon>
        <taxon>Cucurbita</taxon>
    </lineage>
</organism>
<evidence type="ECO:0000256" key="2">
    <source>
        <dbReference type="ARBA" id="ARBA00010607"/>
    </source>
</evidence>
<dbReference type="InterPro" id="IPR037176">
    <property type="entry name" value="Osmotin/thaumatin-like_sf"/>
</dbReference>
<dbReference type="GO" id="GO:0005576">
    <property type="term" value="C:extracellular region"/>
    <property type="evidence" value="ECO:0007669"/>
    <property type="project" value="UniProtKB-SubCell"/>
</dbReference>
<dbReference type="PRINTS" id="PR00347">
    <property type="entry name" value="THAUMATIN"/>
</dbReference>
<dbReference type="CDD" id="cd09218">
    <property type="entry name" value="TLP-PA"/>
    <property type="match status" value="1"/>
</dbReference>
<evidence type="ECO:0000313" key="6">
    <source>
        <dbReference type="Proteomes" id="UP000504608"/>
    </source>
</evidence>
<dbReference type="Proteomes" id="UP000504608">
    <property type="component" value="Unplaced"/>
</dbReference>
<dbReference type="SMART" id="SM00205">
    <property type="entry name" value="THN"/>
    <property type="match status" value="1"/>
</dbReference>
<evidence type="ECO:0000256" key="3">
    <source>
        <dbReference type="ARBA" id="ARBA00022525"/>
    </source>
</evidence>
<evidence type="ECO:0000313" key="7">
    <source>
        <dbReference type="RefSeq" id="XP_022987540.1"/>
    </source>
</evidence>
<sequence>MDSSFFSMFYSISVLILLEALISSGFNLIIVGSESGNRAMAIEDEDSMALLPFGSRSGIGRFIRSPQCGGPSRTRDGIAVITVKNNCKNTIWPATYTLGPGQPQLSTTGFELAFGASRSLNVPTPWSGRVWARTLCTNHDVRLTCLTGDCSGGLQCNGTLGVPPVTLVEFNLAKGTKGTQDFLDISLVDGFNIPTSITTQDGLESGESCKSPKCRVDVNKVCPVELQVKSNNEVIGCLSACSAFNQPRYCCTGEFIGPNNCKPSSYSQILKNQCPDAYSYAYDDMNSTFSCSNWPNYVITFCG</sequence>
<gene>
    <name evidence="7" type="primary">LOC111485073</name>
</gene>
<keyword evidence="5" id="KW-0472">Membrane</keyword>
<dbReference type="OrthoDB" id="430315at2759"/>
<protein>
    <submittedName>
        <fullName evidence="7">Thaumatin-like protein 1b isoform X1</fullName>
    </submittedName>
</protein>
<dbReference type="GeneID" id="111485073"/>